<dbReference type="GO" id="GO:0005737">
    <property type="term" value="C:cytoplasm"/>
    <property type="evidence" value="ECO:0007669"/>
    <property type="project" value="UniProtKB-SubCell"/>
</dbReference>
<dbReference type="InterPro" id="IPR029044">
    <property type="entry name" value="Nucleotide-diphossugar_trans"/>
</dbReference>
<dbReference type="Pfam" id="PF01501">
    <property type="entry name" value="Glyco_transf_8"/>
    <property type="match status" value="1"/>
</dbReference>
<keyword evidence="7" id="KW-0325">Glycoprotein</keyword>
<reference evidence="15" key="1">
    <citation type="submission" date="2023-06" db="EMBL/GenBank/DDBJ databases">
        <title>Black Yeasts Isolated from many extreme environments.</title>
        <authorList>
            <person name="Coleine C."/>
            <person name="Stajich J.E."/>
            <person name="Selbmann L."/>
        </authorList>
    </citation>
    <scope>NUCLEOTIDE SEQUENCE</scope>
    <source>
        <strain evidence="15">CCFEE 5200</strain>
    </source>
</reference>
<feature type="compositionally biased region" description="Gly residues" evidence="14">
    <location>
        <begin position="683"/>
        <end position="692"/>
    </location>
</feature>
<comment type="similarity">
    <text evidence="9">Belongs to the glycosyltransferase 8 family. Glycogenin subfamily.</text>
</comment>
<keyword evidence="4 15" id="KW-0808">Transferase</keyword>
<protein>
    <recommendedName>
        <fullName evidence="10">glycogenin glucosyltransferase</fullName>
        <ecNumber evidence="10">2.4.1.186</ecNumber>
    </recommendedName>
</protein>
<evidence type="ECO:0000313" key="15">
    <source>
        <dbReference type="EMBL" id="KAK0986253.1"/>
    </source>
</evidence>
<comment type="caution">
    <text evidence="15">The sequence shown here is derived from an EMBL/GenBank/DDBJ whole genome shotgun (WGS) entry which is preliminary data.</text>
</comment>
<dbReference type="GO" id="GO:0005978">
    <property type="term" value="P:glycogen biosynthetic process"/>
    <property type="evidence" value="ECO:0007669"/>
    <property type="project" value="UniProtKB-KW"/>
</dbReference>
<feature type="compositionally biased region" description="Polar residues" evidence="14">
    <location>
        <begin position="476"/>
        <end position="485"/>
    </location>
</feature>
<evidence type="ECO:0000256" key="10">
    <source>
        <dbReference type="ARBA" id="ARBA00038934"/>
    </source>
</evidence>
<name>A0AAN6KJS9_9PEZI</name>
<evidence type="ECO:0000256" key="9">
    <source>
        <dbReference type="ARBA" id="ARBA00038162"/>
    </source>
</evidence>
<proteinExistence type="inferred from homology"/>
<feature type="region of interest" description="Disordered" evidence="14">
    <location>
        <begin position="509"/>
        <end position="551"/>
    </location>
</feature>
<keyword evidence="16" id="KW-1185">Reference proteome</keyword>
<feature type="compositionally biased region" description="Basic and acidic residues" evidence="14">
    <location>
        <begin position="450"/>
        <end position="464"/>
    </location>
</feature>
<dbReference type="FunFam" id="3.90.550.10:FF:000092">
    <property type="entry name" value="Glycogenin 2"/>
    <property type="match status" value="1"/>
</dbReference>
<comment type="function">
    <text evidence="13">Self-glucosylating initiator of glycogen synthesis. It catalyzes the formation of a short alpha (1,4)-glucosyl chain covalently attached via a glucose 1-O-tyrosyl linkage to internal tyrosine residues and these chains act as primers for the elongation reaction catalyzed by glycogen synthase.</text>
</comment>
<dbReference type="EC" id="2.4.1.186" evidence="10"/>
<gene>
    <name evidence="15" type="primary">GLG2_3</name>
    <name evidence="15" type="ORF">LTR91_010303</name>
</gene>
<evidence type="ECO:0000256" key="3">
    <source>
        <dbReference type="ARBA" id="ARBA00022490"/>
    </source>
</evidence>
<evidence type="ECO:0000313" key="16">
    <source>
        <dbReference type="Proteomes" id="UP001175353"/>
    </source>
</evidence>
<dbReference type="GO" id="GO:0008466">
    <property type="term" value="F:glycogenin glucosyltransferase activity"/>
    <property type="evidence" value="ECO:0007669"/>
    <property type="project" value="UniProtKB-EC"/>
</dbReference>
<comment type="catalytic activity">
    <reaction evidence="12">
        <text>L-tyrosyl-[glycogenin] + UDP-alpha-D-glucose = alpha-D-glucosyl-L-tyrosyl-[glycogenin] + UDP + H(+)</text>
        <dbReference type="Rhea" id="RHEA:23360"/>
        <dbReference type="Rhea" id="RHEA-COMP:14604"/>
        <dbReference type="Rhea" id="RHEA-COMP:14605"/>
        <dbReference type="ChEBI" id="CHEBI:15378"/>
        <dbReference type="ChEBI" id="CHEBI:46858"/>
        <dbReference type="ChEBI" id="CHEBI:58223"/>
        <dbReference type="ChEBI" id="CHEBI:58885"/>
        <dbReference type="ChEBI" id="CHEBI:140573"/>
        <dbReference type="EC" id="2.4.1.186"/>
    </reaction>
</comment>
<feature type="compositionally biased region" description="Polar residues" evidence="14">
    <location>
        <begin position="406"/>
        <end position="416"/>
    </location>
</feature>
<dbReference type="InterPro" id="IPR002495">
    <property type="entry name" value="Glyco_trans_8"/>
</dbReference>
<dbReference type="Proteomes" id="UP001175353">
    <property type="component" value="Unassembled WGS sequence"/>
</dbReference>
<dbReference type="InterPro" id="IPR050587">
    <property type="entry name" value="GNT1/Glycosyltrans_8"/>
</dbReference>
<keyword evidence="5" id="KW-0479">Metal-binding</keyword>
<feature type="compositionally biased region" description="Gly residues" evidence="14">
    <location>
        <begin position="762"/>
        <end position="778"/>
    </location>
</feature>
<keyword evidence="6" id="KW-0320">Glycogen biosynthesis</keyword>
<feature type="compositionally biased region" description="Acidic residues" evidence="14">
    <location>
        <begin position="423"/>
        <end position="438"/>
    </location>
</feature>
<dbReference type="AlphaFoldDB" id="A0AAN6KJS9"/>
<feature type="compositionally biased region" description="Gly residues" evidence="14">
    <location>
        <begin position="596"/>
        <end position="607"/>
    </location>
</feature>
<organism evidence="15 16">
    <name type="scientific">Friedmanniomyces endolithicus</name>
    <dbReference type="NCBI Taxonomy" id="329885"/>
    <lineage>
        <taxon>Eukaryota</taxon>
        <taxon>Fungi</taxon>
        <taxon>Dikarya</taxon>
        <taxon>Ascomycota</taxon>
        <taxon>Pezizomycotina</taxon>
        <taxon>Dothideomycetes</taxon>
        <taxon>Dothideomycetidae</taxon>
        <taxon>Mycosphaerellales</taxon>
        <taxon>Teratosphaeriaceae</taxon>
        <taxon>Friedmanniomyces</taxon>
    </lineage>
</organism>
<evidence type="ECO:0000256" key="12">
    <source>
        <dbReference type="ARBA" id="ARBA00052293"/>
    </source>
</evidence>
<accession>A0AAN6KJS9</accession>
<evidence type="ECO:0000256" key="7">
    <source>
        <dbReference type="ARBA" id="ARBA00023180"/>
    </source>
</evidence>
<keyword evidence="15" id="KW-0328">Glycosyltransferase</keyword>
<comment type="catalytic activity">
    <reaction evidence="11">
        <text>[1,4-alpha-D-glucosyl](n)-L-tyrosyl-[glycogenin] + UDP-alpha-D-glucose = [1,4-alpha-D-glucosyl](n+1)-L-tyrosyl-[glycogenin] + UDP + H(+)</text>
        <dbReference type="Rhea" id="RHEA:56560"/>
        <dbReference type="Rhea" id="RHEA-COMP:14606"/>
        <dbReference type="Rhea" id="RHEA-COMP:14607"/>
        <dbReference type="ChEBI" id="CHEBI:15378"/>
        <dbReference type="ChEBI" id="CHEBI:58223"/>
        <dbReference type="ChEBI" id="CHEBI:58885"/>
        <dbReference type="ChEBI" id="CHEBI:140574"/>
        <dbReference type="EC" id="2.4.1.186"/>
    </reaction>
</comment>
<feature type="region of interest" description="Disordered" evidence="14">
    <location>
        <begin position="396"/>
        <end position="487"/>
    </location>
</feature>
<keyword evidence="3" id="KW-0963">Cytoplasm</keyword>
<dbReference type="Gene3D" id="3.90.550.10">
    <property type="entry name" value="Spore Coat Polysaccharide Biosynthesis Protein SpsA, Chain A"/>
    <property type="match status" value="1"/>
</dbReference>
<evidence type="ECO:0000256" key="11">
    <source>
        <dbReference type="ARBA" id="ARBA00050886"/>
    </source>
</evidence>
<sequence>MAVGEDVYCTLVMTDAYLPGAAVLAHSLRDSGTTQPLVCLTTPSTLLPSTLAALHTLYDHVLPIEPIANPSPANLYLLDCPDLLYTFTKIHLWRLTQFRRIVYLDADVVCLRAPDELFQLPSTPAFAAAPDVGWPDTFNTGLMVLTPHTGTYSALRTLASAGDSFDGADQGLLNQYFAHRGWERLSFVYNCTPAAGYQYEPAYRYFKSEVRCVHFIGGVKPWQRGKTDGSGGSSTRGGGGVYQELLSRWWAVWEAHFTGVSTFDYATMGYKAVEREEASRSITAADIPFTDPQPTAEAIAQGKLDPTPTIQQRKFSAPHLEWDATRSAPPFSSKPEAANFPNQIYEFNQDAQPWKAPPSYPEIPRKDLWYDVPMKPREEKKLKAIFPWEERELPKPSRVFADEDTFTPSQTQQNSEEAMRMQEEDEGAEEGETDDFLGGDELAVMGDSTYYRDSDGDREQRPDFNPRAPTLHKKSASASQGSWDSKNAWDEVSGIEQYVRALTAFQKNKGQLQVISQDEPGVRIRDQHHQPRHQQQRQQQHILSPGNEPDPVELVRTVRERRASLLLTDFPTASERPSLPVTPAPRRRESFWGMEGEMGGGSGGGEGGGRDGELAGAEGVPEQSDWNPDEQLEVLRRNSRSLGQGDLKLPGSKLGSKRALPDRKMPGAASATIPEEEDPGLSSEGGSGGGGSTHDDAKSGTGQGLDQMSGPLDGTREAEGSPSMIDVAAESGLFGELEGGGGEGKGAGEREAEAAPRFSEVGFGGTEGSFGESGGVPTGAGQKDLSPTQTREEEGIAP</sequence>
<keyword evidence="8" id="KW-0464">Manganese</keyword>
<dbReference type="GO" id="GO:0046872">
    <property type="term" value="F:metal ion binding"/>
    <property type="evidence" value="ECO:0007669"/>
    <property type="project" value="UniProtKB-KW"/>
</dbReference>
<evidence type="ECO:0000256" key="6">
    <source>
        <dbReference type="ARBA" id="ARBA00023056"/>
    </source>
</evidence>
<evidence type="ECO:0000256" key="14">
    <source>
        <dbReference type="SAM" id="MobiDB-lite"/>
    </source>
</evidence>
<dbReference type="PANTHER" id="PTHR11183">
    <property type="entry name" value="GLYCOGENIN SUBFAMILY MEMBER"/>
    <property type="match status" value="1"/>
</dbReference>
<evidence type="ECO:0000256" key="2">
    <source>
        <dbReference type="ARBA" id="ARBA00004496"/>
    </source>
</evidence>
<evidence type="ECO:0000256" key="8">
    <source>
        <dbReference type="ARBA" id="ARBA00023211"/>
    </source>
</evidence>
<dbReference type="SUPFAM" id="SSF53448">
    <property type="entry name" value="Nucleotide-diphospho-sugar transferases"/>
    <property type="match status" value="1"/>
</dbReference>
<comment type="cofactor">
    <cofactor evidence="1">
        <name>Mn(2+)</name>
        <dbReference type="ChEBI" id="CHEBI:29035"/>
    </cofactor>
</comment>
<evidence type="ECO:0000256" key="13">
    <source>
        <dbReference type="ARBA" id="ARBA00057883"/>
    </source>
</evidence>
<dbReference type="EMBL" id="JAUJLE010000088">
    <property type="protein sequence ID" value="KAK0986253.1"/>
    <property type="molecule type" value="Genomic_DNA"/>
</dbReference>
<evidence type="ECO:0000256" key="5">
    <source>
        <dbReference type="ARBA" id="ARBA00022723"/>
    </source>
</evidence>
<feature type="compositionally biased region" description="Basic and acidic residues" evidence="14">
    <location>
        <begin position="520"/>
        <end position="529"/>
    </location>
</feature>
<evidence type="ECO:0000256" key="1">
    <source>
        <dbReference type="ARBA" id="ARBA00001936"/>
    </source>
</evidence>
<comment type="subcellular location">
    <subcellularLocation>
        <location evidence="2">Cytoplasm</location>
    </subcellularLocation>
</comment>
<feature type="region of interest" description="Disordered" evidence="14">
    <location>
        <begin position="566"/>
        <end position="798"/>
    </location>
</feature>
<dbReference type="CDD" id="cd02537">
    <property type="entry name" value="GT8_Glycogenin"/>
    <property type="match status" value="1"/>
</dbReference>
<evidence type="ECO:0000256" key="4">
    <source>
        <dbReference type="ARBA" id="ARBA00022679"/>
    </source>
</evidence>